<keyword evidence="1" id="KW-0732">Signal</keyword>
<reference evidence="2 3" key="1">
    <citation type="submission" date="2019-07" db="EMBL/GenBank/DDBJ databases">
        <title>Aquicoccus porphyridii gen. nov., sp. nov., isolated from a small marine red alga, Porphyridium marinum.</title>
        <authorList>
            <person name="Liu L."/>
        </authorList>
    </citation>
    <scope>NUCLEOTIDE SEQUENCE [LARGE SCALE GENOMIC DNA]</scope>
    <source>
        <strain evidence="2 3">L1 8-17</strain>
    </source>
</reference>
<evidence type="ECO:0000313" key="3">
    <source>
        <dbReference type="Proteomes" id="UP000325291"/>
    </source>
</evidence>
<organism evidence="2 3">
    <name type="scientific">Aquicoccus porphyridii</name>
    <dbReference type="NCBI Taxonomy" id="1852029"/>
    <lineage>
        <taxon>Bacteria</taxon>
        <taxon>Pseudomonadati</taxon>
        <taxon>Pseudomonadota</taxon>
        <taxon>Alphaproteobacteria</taxon>
        <taxon>Rhodobacterales</taxon>
        <taxon>Paracoccaceae</taxon>
        <taxon>Aquicoccus</taxon>
    </lineage>
</organism>
<feature type="chain" id="PRO_5022842168" description="DUF4198 domain-containing protein" evidence="1">
    <location>
        <begin position="20"/>
        <end position="111"/>
    </location>
</feature>
<name>A0A5A9ZGI8_9RHOB</name>
<evidence type="ECO:0000313" key="2">
    <source>
        <dbReference type="EMBL" id="KAA0916363.1"/>
    </source>
</evidence>
<dbReference type="RefSeq" id="WP_111365993.1">
    <property type="nucleotide sequence ID" value="NZ_VINQ01000005.1"/>
</dbReference>
<protein>
    <recommendedName>
        <fullName evidence="4">DUF4198 domain-containing protein</fullName>
    </recommendedName>
</protein>
<comment type="caution">
    <text evidence="2">The sequence shown here is derived from an EMBL/GenBank/DDBJ whole genome shotgun (WGS) entry which is preliminary data.</text>
</comment>
<evidence type="ECO:0008006" key="4">
    <source>
        <dbReference type="Google" id="ProtNLM"/>
    </source>
</evidence>
<sequence length="111" mass="12004">MPRLLAILAVVALATTAQAHQLNVFAFVEDKTVVVETRFSNGNHPVSGTVRILNEKQETVLTLSLETDGTVRFPLDRDAAASGLTIEVKTGEGHDDYWILTPEDIARGSGD</sequence>
<keyword evidence="3" id="KW-1185">Reference proteome</keyword>
<accession>A0A5A9ZGI8</accession>
<dbReference type="EMBL" id="VINQ01000005">
    <property type="protein sequence ID" value="KAA0916363.1"/>
    <property type="molecule type" value="Genomic_DNA"/>
</dbReference>
<dbReference type="AlphaFoldDB" id="A0A5A9ZGI8"/>
<dbReference type="Proteomes" id="UP000325291">
    <property type="component" value="Unassembled WGS sequence"/>
</dbReference>
<evidence type="ECO:0000256" key="1">
    <source>
        <dbReference type="SAM" id="SignalP"/>
    </source>
</evidence>
<gene>
    <name evidence="2" type="ORF">FLO80_09655</name>
</gene>
<feature type="signal peptide" evidence="1">
    <location>
        <begin position="1"/>
        <end position="19"/>
    </location>
</feature>
<proteinExistence type="predicted"/>